<dbReference type="SUPFAM" id="SSF158504">
    <property type="entry name" value="BH2638-like"/>
    <property type="match status" value="1"/>
</dbReference>
<evidence type="ECO:0000313" key="2">
    <source>
        <dbReference type="Proteomes" id="UP000277108"/>
    </source>
</evidence>
<dbReference type="RefSeq" id="WP_123807679.1">
    <property type="nucleotide sequence ID" value="NZ_RKRK01000002.1"/>
</dbReference>
<name>A0A3N5BKK2_9BACL</name>
<gene>
    <name evidence="1" type="ORF">EDD62_0891</name>
</gene>
<dbReference type="EMBL" id="RKRK01000002">
    <property type="protein sequence ID" value="RPF58247.1"/>
    <property type="molecule type" value="Genomic_DNA"/>
</dbReference>
<dbReference type="NCBIfam" id="NF003353">
    <property type="entry name" value="PRK04387.1"/>
    <property type="match status" value="1"/>
</dbReference>
<evidence type="ECO:0000313" key="1">
    <source>
        <dbReference type="EMBL" id="RPF58247.1"/>
    </source>
</evidence>
<accession>A0A3N5BKK2</accession>
<protein>
    <submittedName>
        <fullName evidence="1">Uncharacterized protein YktA (UPF0223 family)</fullName>
    </submittedName>
</protein>
<comment type="caution">
    <text evidence="1">The sequence shown here is derived from an EMBL/GenBank/DDBJ whole genome shotgun (WGS) entry which is preliminary data.</text>
</comment>
<dbReference type="Pfam" id="PF05256">
    <property type="entry name" value="UPF0223"/>
    <property type="match status" value="1"/>
</dbReference>
<sequence length="84" mass="9997">MEYSYPIDTDWSTEEITKVIHFFNCIEQHYEQQNVSDEAILSHYKAFKQVVPSKALEKKMFKQFERSTSYKVYDVVKAALNHSK</sequence>
<dbReference type="PIRSF" id="PIRSF037260">
    <property type="entry name" value="UPF0223"/>
    <property type="match status" value="1"/>
</dbReference>
<reference evidence="1 2" key="1">
    <citation type="submission" date="2018-11" db="EMBL/GenBank/DDBJ databases">
        <title>Genomic Encyclopedia of Type Strains, Phase IV (KMG-IV): sequencing the most valuable type-strain genomes for metagenomic binning, comparative biology and taxonomic classification.</title>
        <authorList>
            <person name="Goeker M."/>
        </authorList>
    </citation>
    <scope>NUCLEOTIDE SEQUENCE [LARGE SCALE GENOMIC DNA]</scope>
    <source>
        <strain evidence="1 2">DSM 29158</strain>
    </source>
</reference>
<dbReference type="Proteomes" id="UP000277108">
    <property type="component" value="Unassembled WGS sequence"/>
</dbReference>
<proteinExistence type="predicted"/>
<dbReference type="OrthoDB" id="1649074at2"/>
<keyword evidence="2" id="KW-1185">Reference proteome</keyword>
<dbReference type="Gene3D" id="1.10.220.80">
    <property type="entry name" value="BH2638-like"/>
    <property type="match status" value="1"/>
</dbReference>
<dbReference type="InterPro" id="IPR023324">
    <property type="entry name" value="BH2638-like_sf"/>
</dbReference>
<dbReference type="AlphaFoldDB" id="A0A3N5BKK2"/>
<organism evidence="1 2">
    <name type="scientific">Abyssicoccus albus</name>
    <dbReference type="NCBI Taxonomy" id="1817405"/>
    <lineage>
        <taxon>Bacteria</taxon>
        <taxon>Bacillati</taxon>
        <taxon>Bacillota</taxon>
        <taxon>Bacilli</taxon>
        <taxon>Bacillales</taxon>
        <taxon>Abyssicoccaceae</taxon>
    </lineage>
</organism>
<dbReference type="InterPro" id="IPR007920">
    <property type="entry name" value="UPF0223"/>
</dbReference>